<dbReference type="Proteomes" id="UP000230423">
    <property type="component" value="Unassembled WGS sequence"/>
</dbReference>
<dbReference type="EMBL" id="KZ365987">
    <property type="protein sequence ID" value="PIO57357.1"/>
    <property type="molecule type" value="Genomic_DNA"/>
</dbReference>
<keyword evidence="2" id="KW-1185">Reference proteome</keyword>
<accession>A0A2G9THC1</accession>
<dbReference type="OrthoDB" id="270763at2759"/>
<sequence length="87" mass="9956">MAKTPNCNNREIVRMFLSSVSKAIALVSKSPTIQLFRPASTGKDLFRQFYDDEANFGKSELRPKKRPGRSWTEDELRLKSSADLHKL</sequence>
<feature type="non-terminal residue" evidence="1">
    <location>
        <position position="87"/>
    </location>
</feature>
<reference evidence="1 2" key="1">
    <citation type="submission" date="2015-09" db="EMBL/GenBank/DDBJ databases">
        <title>Draft genome of the parasitic nematode Teladorsagia circumcincta isolate WARC Sus (inbred).</title>
        <authorList>
            <person name="Mitreva M."/>
        </authorList>
    </citation>
    <scope>NUCLEOTIDE SEQUENCE [LARGE SCALE GENOMIC DNA]</scope>
    <source>
        <strain evidence="1 2">S</strain>
    </source>
</reference>
<proteinExistence type="predicted"/>
<dbReference type="Gene3D" id="6.10.330.20">
    <property type="match status" value="1"/>
</dbReference>
<dbReference type="InterPro" id="IPR038340">
    <property type="entry name" value="MRP-L47_sf"/>
</dbReference>
<name>A0A2G9THC1_TELCI</name>
<organism evidence="1 2">
    <name type="scientific">Teladorsagia circumcincta</name>
    <name type="common">Brown stomach worm</name>
    <name type="synonym">Ostertagia circumcincta</name>
    <dbReference type="NCBI Taxonomy" id="45464"/>
    <lineage>
        <taxon>Eukaryota</taxon>
        <taxon>Metazoa</taxon>
        <taxon>Ecdysozoa</taxon>
        <taxon>Nematoda</taxon>
        <taxon>Chromadorea</taxon>
        <taxon>Rhabditida</taxon>
        <taxon>Rhabditina</taxon>
        <taxon>Rhabditomorpha</taxon>
        <taxon>Strongyloidea</taxon>
        <taxon>Trichostrongylidae</taxon>
        <taxon>Teladorsagia</taxon>
    </lineage>
</organism>
<protein>
    <submittedName>
        <fullName evidence="1">Uncharacterized protein</fullName>
    </submittedName>
</protein>
<evidence type="ECO:0000313" key="1">
    <source>
        <dbReference type="EMBL" id="PIO57357.1"/>
    </source>
</evidence>
<dbReference type="AlphaFoldDB" id="A0A2G9THC1"/>
<evidence type="ECO:0000313" key="2">
    <source>
        <dbReference type="Proteomes" id="UP000230423"/>
    </source>
</evidence>
<gene>
    <name evidence="1" type="ORF">TELCIR_21236</name>
</gene>